<comment type="caution">
    <text evidence="3">The sequence shown here is derived from an EMBL/GenBank/DDBJ whole genome shotgun (WGS) entry which is preliminary data.</text>
</comment>
<dbReference type="PANTHER" id="PTHR42954:SF2">
    <property type="entry name" value="FE(2+) TRANSPORT PROTEIN A"/>
    <property type="match status" value="1"/>
</dbReference>
<evidence type="ECO:0000313" key="3">
    <source>
        <dbReference type="EMBL" id="RAQ29161.1"/>
    </source>
</evidence>
<dbReference type="InterPro" id="IPR008988">
    <property type="entry name" value="Transcriptional_repressor_C"/>
</dbReference>
<dbReference type="Proteomes" id="UP000249377">
    <property type="component" value="Unassembled WGS sequence"/>
</dbReference>
<sequence>MRNIMPLAYLQEGQHGRVGFLTASGAMRRRLQDIGLIEGTRVECLQKSPSGDPVAYQVRGAVIALRHDDAKNIWLKEVN</sequence>
<dbReference type="InterPro" id="IPR038157">
    <property type="entry name" value="FeoA_core_dom"/>
</dbReference>
<dbReference type="AlphaFoldDB" id="A0A328UDM1"/>
<feature type="domain" description="Ferrous iron transporter FeoA-like" evidence="2">
    <location>
        <begin position="5"/>
        <end position="77"/>
    </location>
</feature>
<gene>
    <name evidence="3" type="ORF">DPQ25_06635</name>
</gene>
<dbReference type="InterPro" id="IPR007167">
    <property type="entry name" value="Fe-transptr_FeoA-like"/>
</dbReference>
<keyword evidence="4" id="KW-1185">Reference proteome</keyword>
<dbReference type="RefSeq" id="WP_112332392.1">
    <property type="nucleotide sequence ID" value="NZ_JADPHD010000003.1"/>
</dbReference>
<dbReference type="Gene3D" id="2.30.30.90">
    <property type="match status" value="1"/>
</dbReference>
<dbReference type="SMART" id="SM00899">
    <property type="entry name" value="FeoA"/>
    <property type="match status" value="1"/>
</dbReference>
<evidence type="ECO:0000259" key="2">
    <source>
        <dbReference type="SMART" id="SM00899"/>
    </source>
</evidence>
<dbReference type="SUPFAM" id="SSF50037">
    <property type="entry name" value="C-terminal domain of transcriptional repressors"/>
    <property type="match status" value="1"/>
</dbReference>
<protein>
    <submittedName>
        <fullName evidence="3">Ferrous iron transport protein A</fullName>
    </submittedName>
</protein>
<name>A0A328UDM1_9FIRM</name>
<accession>A0A328UDM1</accession>
<dbReference type="GO" id="GO:0046914">
    <property type="term" value="F:transition metal ion binding"/>
    <property type="evidence" value="ECO:0007669"/>
    <property type="project" value="InterPro"/>
</dbReference>
<dbReference type="EMBL" id="QLYR01000003">
    <property type="protein sequence ID" value="RAQ29161.1"/>
    <property type="molecule type" value="Genomic_DNA"/>
</dbReference>
<dbReference type="Pfam" id="PF04023">
    <property type="entry name" value="FeoA"/>
    <property type="match status" value="1"/>
</dbReference>
<reference evidence="3 4" key="1">
    <citation type="submission" date="2018-06" db="EMBL/GenBank/DDBJ databases">
        <title>Noncontiguous genome sequence of Ruminococcaceae bacterium ASD2818.</title>
        <authorList>
            <person name="Chaplin A.V."/>
            <person name="Sokolova S.R."/>
            <person name="Kochetkova T.O."/>
            <person name="Goltsov A.Y."/>
            <person name="Trofimov D.Y."/>
            <person name="Efimov B.A."/>
        </authorList>
    </citation>
    <scope>NUCLEOTIDE SEQUENCE [LARGE SCALE GENOMIC DNA]</scope>
    <source>
        <strain evidence="3 4">ASD2818</strain>
    </source>
</reference>
<dbReference type="PANTHER" id="PTHR42954">
    <property type="entry name" value="FE(2+) TRANSPORT PROTEIN A"/>
    <property type="match status" value="1"/>
</dbReference>
<evidence type="ECO:0000313" key="4">
    <source>
        <dbReference type="Proteomes" id="UP000249377"/>
    </source>
</evidence>
<dbReference type="InterPro" id="IPR052713">
    <property type="entry name" value="FeoA"/>
</dbReference>
<evidence type="ECO:0000256" key="1">
    <source>
        <dbReference type="ARBA" id="ARBA00023004"/>
    </source>
</evidence>
<organism evidence="3 4">
    <name type="scientific">Hydrogeniiclostridium mannosilyticum</name>
    <dbReference type="NCBI Taxonomy" id="2764322"/>
    <lineage>
        <taxon>Bacteria</taxon>
        <taxon>Bacillati</taxon>
        <taxon>Bacillota</taxon>
        <taxon>Clostridia</taxon>
        <taxon>Eubacteriales</taxon>
        <taxon>Acutalibacteraceae</taxon>
        <taxon>Hydrogeniiclostridium</taxon>
    </lineage>
</organism>
<keyword evidence="1" id="KW-0408">Iron</keyword>
<proteinExistence type="predicted"/>